<keyword evidence="8 12" id="KW-0798">TonB box</keyword>
<evidence type="ECO:0000256" key="3">
    <source>
        <dbReference type="ARBA" id="ARBA00022452"/>
    </source>
</evidence>
<evidence type="ECO:0000256" key="5">
    <source>
        <dbReference type="ARBA" id="ARBA00022692"/>
    </source>
</evidence>
<evidence type="ECO:0000256" key="11">
    <source>
        <dbReference type="PROSITE-ProRule" id="PRU01360"/>
    </source>
</evidence>
<keyword evidence="16" id="KW-1185">Reference proteome</keyword>
<dbReference type="InterPro" id="IPR000531">
    <property type="entry name" value="Beta-barrel_TonB"/>
</dbReference>
<keyword evidence="4" id="KW-0410">Iron transport</keyword>
<evidence type="ECO:0000259" key="13">
    <source>
        <dbReference type="Pfam" id="PF00593"/>
    </source>
</evidence>
<dbReference type="SUPFAM" id="SSF56935">
    <property type="entry name" value="Porins"/>
    <property type="match status" value="1"/>
</dbReference>
<evidence type="ECO:0000256" key="2">
    <source>
        <dbReference type="ARBA" id="ARBA00022448"/>
    </source>
</evidence>
<feature type="domain" description="TonB-dependent receptor plug" evidence="14">
    <location>
        <begin position="44"/>
        <end position="148"/>
    </location>
</feature>
<sequence length="714" mass="79735">MNKLFFLVVFVSTTLVARAEDKVDTTHVVKLEEVVVSSLKETSPRQTPVSSTVLTTAGIKASQISSVRDLNALVPNFFIPDYGSAMSTTSYIRGIGSRNSGQSMGLYVDNVPYLEKSTFDFDFFDIRQIEVLRGAQGTLYGRNAEGGIINIYTLSPLNYQSTKMSIGAGNYGLLNAKLGHYGKLTNNLGFAVSGYYNHSDGFFTNQFTQKSADKETSAGGRFKLDWSISPEFTAQYAINFDHVDQAAFPYGVYNLTTNKVDQPSFNDPTSYNRNMLTNSLSLQYKTNKWILTSITSHQYFEDDMKMDLDYSASDKMALQQMQKQNAFNEELIFKSNSQSDYQWSFGASGFMQQLDNNSPLNMKNYHLTIPGFFNTDNKGAALFHQSTLNNLLIKGLSVTGGLRLDYEDVNLDYNTYVDQVATAKFKGNESVTFTELLPKLSLKYEWNDRQFVYATASRGYKTGGFNVQMFSDLLTNALPPLSITNPDVRKTTLYKPEFSWNYEIGGQCLTFENRLKTTVSVFYSKLDNVQLAKIFSSTSGRVVTNAGQAESKGFELSLDANLGSGFSATLNYGYAKATFTNYTDTLKTYSSTGKAIYTPVDYKGKHIPYAPQNTLSLSGTYEHEFRNTFIDRISATVQYTGIGKIYWTDANDVSQDFYSLVNAKVGISKGALGLELWAKNILDTRYNVFYFYSGGNFGQQGKPTQIGATLKVEF</sequence>
<keyword evidence="9 11" id="KW-0472">Membrane</keyword>
<dbReference type="InterPro" id="IPR036942">
    <property type="entry name" value="Beta-barrel_TonB_sf"/>
</dbReference>
<dbReference type="eggNOG" id="COG4206">
    <property type="taxonomic scope" value="Bacteria"/>
</dbReference>
<evidence type="ECO:0000256" key="6">
    <source>
        <dbReference type="ARBA" id="ARBA00023004"/>
    </source>
</evidence>
<dbReference type="InterPro" id="IPR039426">
    <property type="entry name" value="TonB-dep_rcpt-like"/>
</dbReference>
<dbReference type="PANTHER" id="PTHR32552">
    <property type="entry name" value="FERRICHROME IRON RECEPTOR-RELATED"/>
    <property type="match status" value="1"/>
</dbReference>
<dbReference type="Pfam" id="PF07715">
    <property type="entry name" value="Plug"/>
    <property type="match status" value="1"/>
</dbReference>
<keyword evidence="2 11" id="KW-0813">Transport</keyword>
<dbReference type="EMBL" id="CP002345">
    <property type="protein sequence ID" value="ADQ78626.1"/>
    <property type="molecule type" value="Genomic_DNA"/>
</dbReference>
<organism evidence="15 16">
    <name type="scientific">Paludibacter propionicigenes (strain DSM 17365 / JCM 13257 / WB4)</name>
    <dbReference type="NCBI Taxonomy" id="694427"/>
    <lineage>
        <taxon>Bacteria</taxon>
        <taxon>Pseudomonadati</taxon>
        <taxon>Bacteroidota</taxon>
        <taxon>Bacteroidia</taxon>
        <taxon>Bacteroidales</taxon>
        <taxon>Paludibacteraceae</taxon>
        <taxon>Paludibacter</taxon>
    </lineage>
</organism>
<reference key="1">
    <citation type="submission" date="2010-11" db="EMBL/GenBank/DDBJ databases">
        <title>The complete genome of Paludibacter propionicigenes DSM 17365.</title>
        <authorList>
            <consortium name="US DOE Joint Genome Institute (JGI-PGF)"/>
            <person name="Lucas S."/>
            <person name="Copeland A."/>
            <person name="Lapidus A."/>
            <person name="Bruce D."/>
            <person name="Goodwin L."/>
            <person name="Pitluck S."/>
            <person name="Kyrpides N."/>
            <person name="Mavromatis K."/>
            <person name="Ivanova N."/>
            <person name="Munk A.C."/>
            <person name="Brettin T."/>
            <person name="Detter J.C."/>
            <person name="Han C."/>
            <person name="Tapia R."/>
            <person name="Land M."/>
            <person name="Hauser L."/>
            <person name="Markowitz V."/>
            <person name="Cheng J.-F."/>
            <person name="Hugenholtz P."/>
            <person name="Woyke T."/>
            <person name="Wu D."/>
            <person name="Gronow S."/>
            <person name="Wellnitz S."/>
            <person name="Brambilla E."/>
            <person name="Klenk H.-P."/>
            <person name="Eisen J.A."/>
        </authorList>
    </citation>
    <scope>NUCLEOTIDE SEQUENCE</scope>
    <source>
        <strain>WB4</strain>
    </source>
</reference>
<dbReference type="GO" id="GO:0006826">
    <property type="term" value="P:iron ion transport"/>
    <property type="evidence" value="ECO:0007669"/>
    <property type="project" value="UniProtKB-KW"/>
</dbReference>
<keyword evidence="5 11" id="KW-0812">Transmembrane</keyword>
<evidence type="ECO:0000256" key="1">
    <source>
        <dbReference type="ARBA" id="ARBA00004571"/>
    </source>
</evidence>
<evidence type="ECO:0000313" key="15">
    <source>
        <dbReference type="EMBL" id="ADQ78626.1"/>
    </source>
</evidence>
<keyword evidence="6" id="KW-0408">Iron</keyword>
<evidence type="ECO:0000313" key="16">
    <source>
        <dbReference type="Proteomes" id="UP000008718"/>
    </source>
</evidence>
<feature type="domain" description="TonB-dependent receptor-like beta-barrel" evidence="13">
    <location>
        <begin position="258"/>
        <end position="680"/>
    </location>
</feature>
<dbReference type="HOGENOM" id="CLU_008287_15_2_10"/>
<keyword evidence="15" id="KW-0675">Receptor</keyword>
<dbReference type="GO" id="GO:0009279">
    <property type="term" value="C:cell outer membrane"/>
    <property type="evidence" value="ECO:0007669"/>
    <property type="project" value="UniProtKB-SubCell"/>
</dbReference>
<dbReference type="Pfam" id="PF00593">
    <property type="entry name" value="TonB_dep_Rec_b-barrel"/>
    <property type="match status" value="1"/>
</dbReference>
<gene>
    <name evidence="15" type="ordered locus">Palpr_0466</name>
</gene>
<evidence type="ECO:0000259" key="14">
    <source>
        <dbReference type="Pfam" id="PF07715"/>
    </source>
</evidence>
<keyword evidence="3 11" id="KW-1134">Transmembrane beta strand</keyword>
<name>E4T1N2_PALPW</name>
<keyword evidence="10 11" id="KW-0998">Cell outer membrane</keyword>
<dbReference type="Gene3D" id="2.40.170.20">
    <property type="entry name" value="TonB-dependent receptor, beta-barrel domain"/>
    <property type="match status" value="1"/>
</dbReference>
<dbReference type="KEGG" id="ppn:Palpr_0466"/>
<keyword evidence="7" id="KW-0406">Ion transport</keyword>
<evidence type="ECO:0000256" key="12">
    <source>
        <dbReference type="RuleBase" id="RU003357"/>
    </source>
</evidence>
<evidence type="ECO:0000256" key="8">
    <source>
        <dbReference type="ARBA" id="ARBA00023077"/>
    </source>
</evidence>
<evidence type="ECO:0000256" key="9">
    <source>
        <dbReference type="ARBA" id="ARBA00023136"/>
    </source>
</evidence>
<dbReference type="PROSITE" id="PS52016">
    <property type="entry name" value="TONB_DEPENDENT_REC_3"/>
    <property type="match status" value="1"/>
</dbReference>
<dbReference type="STRING" id="694427.Palpr_0466"/>
<dbReference type="RefSeq" id="WP_013443995.1">
    <property type="nucleotide sequence ID" value="NC_014734.1"/>
</dbReference>
<evidence type="ECO:0000256" key="10">
    <source>
        <dbReference type="ARBA" id="ARBA00023237"/>
    </source>
</evidence>
<evidence type="ECO:0000256" key="4">
    <source>
        <dbReference type="ARBA" id="ARBA00022496"/>
    </source>
</evidence>
<comment type="subcellular location">
    <subcellularLocation>
        <location evidence="1 11">Cell outer membrane</location>
        <topology evidence="1 11">Multi-pass membrane protein</topology>
    </subcellularLocation>
</comment>
<dbReference type="AlphaFoldDB" id="E4T1N2"/>
<reference evidence="15 16" key="2">
    <citation type="journal article" date="2011" name="Stand. Genomic Sci.">
        <title>Complete genome sequence of Paludibacter propionicigenes type strain (WB4).</title>
        <authorList>
            <person name="Gronow S."/>
            <person name="Munk C."/>
            <person name="Lapidus A."/>
            <person name="Nolan M."/>
            <person name="Lucas S."/>
            <person name="Hammon N."/>
            <person name="Deshpande S."/>
            <person name="Cheng J.F."/>
            <person name="Tapia R."/>
            <person name="Han C."/>
            <person name="Goodwin L."/>
            <person name="Pitluck S."/>
            <person name="Liolios K."/>
            <person name="Ivanova N."/>
            <person name="Mavromatis K."/>
            <person name="Mikhailova N."/>
            <person name="Pati A."/>
            <person name="Chen A."/>
            <person name="Palaniappan K."/>
            <person name="Land M."/>
            <person name="Hauser L."/>
            <person name="Chang Y.J."/>
            <person name="Jeffries C.D."/>
            <person name="Brambilla E."/>
            <person name="Rohde M."/>
            <person name="Goker M."/>
            <person name="Detter J.C."/>
            <person name="Woyke T."/>
            <person name="Bristow J."/>
            <person name="Eisen J.A."/>
            <person name="Markowitz V."/>
            <person name="Hugenholtz P."/>
            <person name="Kyrpides N.C."/>
            <person name="Klenk H.P."/>
        </authorList>
    </citation>
    <scope>NUCLEOTIDE SEQUENCE [LARGE SCALE GENOMIC DNA]</scope>
    <source>
        <strain evidence="16">DSM 17365 / JCM 13257 / WB4</strain>
    </source>
</reference>
<dbReference type="InterPro" id="IPR012910">
    <property type="entry name" value="Plug_dom"/>
</dbReference>
<proteinExistence type="inferred from homology"/>
<evidence type="ECO:0000256" key="7">
    <source>
        <dbReference type="ARBA" id="ARBA00023065"/>
    </source>
</evidence>
<dbReference type="Proteomes" id="UP000008718">
    <property type="component" value="Chromosome"/>
</dbReference>
<comment type="similarity">
    <text evidence="11 12">Belongs to the TonB-dependent receptor family.</text>
</comment>
<dbReference type="OrthoDB" id="9775095at2"/>
<accession>E4T1N2</accession>
<protein>
    <submittedName>
        <fullName evidence="15">TonB-dependent receptor</fullName>
    </submittedName>
</protein>
<dbReference type="PANTHER" id="PTHR32552:SF81">
    <property type="entry name" value="TONB-DEPENDENT OUTER MEMBRANE RECEPTOR"/>
    <property type="match status" value="1"/>
</dbReference>